<feature type="region of interest" description="Disordered" evidence="1">
    <location>
        <begin position="24"/>
        <end position="47"/>
    </location>
</feature>
<organism evidence="2 3">
    <name type="scientific">Oculimacula yallundae</name>
    <dbReference type="NCBI Taxonomy" id="86028"/>
    <lineage>
        <taxon>Eukaryota</taxon>
        <taxon>Fungi</taxon>
        <taxon>Dikarya</taxon>
        <taxon>Ascomycota</taxon>
        <taxon>Pezizomycotina</taxon>
        <taxon>Leotiomycetes</taxon>
        <taxon>Helotiales</taxon>
        <taxon>Ploettnerulaceae</taxon>
        <taxon>Oculimacula</taxon>
    </lineage>
</organism>
<evidence type="ECO:0000313" key="2">
    <source>
        <dbReference type="EMBL" id="KAL2074437.1"/>
    </source>
</evidence>
<gene>
    <name evidence="2" type="ORF">VTL71DRAFT_8215</name>
</gene>
<keyword evidence="3" id="KW-1185">Reference proteome</keyword>
<sequence length="167" mass="18577">MPAQGTLGIKFTRRISIEFLTTGKPSCCRRPTPTPTPTPTPGALPGAGYPNPAQPLTTFYLPRYIPSLGHYSVRYYAVTATARYYNRTEALKSRVRTVDIPVLPIQYLTTYPYHTLPYYLSRGLLLLPILDWAGLDGLDRCDGTAAVLKTASYDDFESTVPARMARQ</sequence>
<comment type="caution">
    <text evidence="2">The sequence shown here is derived from an EMBL/GenBank/DDBJ whole genome shotgun (WGS) entry which is preliminary data.</text>
</comment>
<dbReference type="EMBL" id="JAZHXI010000002">
    <property type="protein sequence ID" value="KAL2074437.1"/>
    <property type="molecule type" value="Genomic_DNA"/>
</dbReference>
<evidence type="ECO:0000256" key="1">
    <source>
        <dbReference type="SAM" id="MobiDB-lite"/>
    </source>
</evidence>
<evidence type="ECO:0000313" key="3">
    <source>
        <dbReference type="Proteomes" id="UP001595075"/>
    </source>
</evidence>
<accession>A0ABR4CX73</accession>
<dbReference type="Proteomes" id="UP001595075">
    <property type="component" value="Unassembled WGS sequence"/>
</dbReference>
<name>A0ABR4CX73_9HELO</name>
<protein>
    <submittedName>
        <fullName evidence="2">Uncharacterized protein</fullName>
    </submittedName>
</protein>
<reference evidence="2 3" key="1">
    <citation type="journal article" date="2024" name="Commun. Biol.">
        <title>Comparative genomic analysis of thermophilic fungi reveals convergent evolutionary adaptations and gene losses.</title>
        <authorList>
            <person name="Steindorff A.S."/>
            <person name="Aguilar-Pontes M.V."/>
            <person name="Robinson A.J."/>
            <person name="Andreopoulos B."/>
            <person name="LaButti K."/>
            <person name="Kuo A."/>
            <person name="Mondo S."/>
            <person name="Riley R."/>
            <person name="Otillar R."/>
            <person name="Haridas S."/>
            <person name="Lipzen A."/>
            <person name="Grimwood J."/>
            <person name="Schmutz J."/>
            <person name="Clum A."/>
            <person name="Reid I.D."/>
            <person name="Moisan M.C."/>
            <person name="Butler G."/>
            <person name="Nguyen T.T.M."/>
            <person name="Dewar K."/>
            <person name="Conant G."/>
            <person name="Drula E."/>
            <person name="Henrissat B."/>
            <person name="Hansel C."/>
            <person name="Singer S."/>
            <person name="Hutchinson M.I."/>
            <person name="de Vries R.P."/>
            <person name="Natvig D.O."/>
            <person name="Powell A.J."/>
            <person name="Tsang A."/>
            <person name="Grigoriev I.V."/>
        </authorList>
    </citation>
    <scope>NUCLEOTIDE SEQUENCE [LARGE SCALE GENOMIC DNA]</scope>
    <source>
        <strain evidence="2 3">CBS 494.80</strain>
    </source>
</reference>
<feature type="compositionally biased region" description="Pro residues" evidence="1">
    <location>
        <begin position="32"/>
        <end position="42"/>
    </location>
</feature>
<proteinExistence type="predicted"/>